<evidence type="ECO:0000256" key="5">
    <source>
        <dbReference type="PROSITE-ProRule" id="PRU10007"/>
    </source>
</evidence>
<protein>
    <recommendedName>
        <fullName evidence="3">aldehyde dehydrogenase (NAD(+))</fullName>
        <ecNumber evidence="3">1.2.1.3</ecNumber>
    </recommendedName>
</protein>
<dbReference type="GO" id="GO:0004029">
    <property type="term" value="F:aldehyde dehydrogenase (NAD+) activity"/>
    <property type="evidence" value="ECO:0007669"/>
    <property type="project" value="UniProtKB-EC"/>
</dbReference>
<sequence>MGVVVNGVEVVFVNFEELQLDCTFPYLILVNSLIPALLAGNTAILKPSSQTPLVASRIVEIFATAGLPPNVLQVLHCATPALLTSIITQLPSIALVTYVGSTSGGLSLRAAAAAAAGQIVPVVLELGGNDPAYVRGDAGNDVAWVAAQVVDGAVFNAGQSCCAVERVYVHADVHDAFVAAVRKELAGIYVRPTVLVDVPPDARVMREETFGLVVPIARVESDEEAVALMNDSVYGLTASVWTKDVRAGEELVEKIEAGTIFVNRCDYPSPLKSYHIKETEA</sequence>
<evidence type="ECO:0000256" key="3">
    <source>
        <dbReference type="ARBA" id="ARBA00024226"/>
    </source>
</evidence>
<gene>
    <name evidence="8" type="ORF">UCDDS831_g09040</name>
</gene>
<comment type="catalytic activity">
    <reaction evidence="4">
        <text>an aldehyde + NAD(+) + H2O = a carboxylate + NADH + 2 H(+)</text>
        <dbReference type="Rhea" id="RHEA:16185"/>
        <dbReference type="ChEBI" id="CHEBI:15377"/>
        <dbReference type="ChEBI" id="CHEBI:15378"/>
        <dbReference type="ChEBI" id="CHEBI:17478"/>
        <dbReference type="ChEBI" id="CHEBI:29067"/>
        <dbReference type="ChEBI" id="CHEBI:57540"/>
        <dbReference type="ChEBI" id="CHEBI:57945"/>
        <dbReference type="EC" id="1.2.1.3"/>
    </reaction>
</comment>
<evidence type="ECO:0000256" key="2">
    <source>
        <dbReference type="ARBA" id="ARBA00023002"/>
    </source>
</evidence>
<dbReference type="InterPro" id="IPR016162">
    <property type="entry name" value="Ald_DH_N"/>
</dbReference>
<reference evidence="8 9" key="2">
    <citation type="submission" date="2015-05" db="EMBL/GenBank/DDBJ databases">
        <title>Distinctive expansion of gene families associated with plant cell wall degradation and secondary metabolism in the genomes of grapevine trunk pathogens.</title>
        <authorList>
            <person name="Lawrence D.P."/>
            <person name="Travadon R."/>
            <person name="Rolshausen P.E."/>
            <person name="Baumgartner K."/>
        </authorList>
    </citation>
    <scope>NUCLEOTIDE SEQUENCE [LARGE SCALE GENOMIC DNA]</scope>
    <source>
        <strain evidence="8">DS831</strain>
    </source>
</reference>
<dbReference type="InterPro" id="IPR016160">
    <property type="entry name" value="Ald_DH_CS_CYS"/>
</dbReference>
<proteinExistence type="inferred from homology"/>
<dbReference type="AlphaFoldDB" id="A0A0G2DT10"/>
<dbReference type="InterPro" id="IPR015590">
    <property type="entry name" value="Aldehyde_DH_dom"/>
</dbReference>
<dbReference type="PANTHER" id="PTHR11699">
    <property type="entry name" value="ALDEHYDE DEHYDROGENASE-RELATED"/>
    <property type="match status" value="1"/>
</dbReference>
<evidence type="ECO:0000313" key="8">
    <source>
        <dbReference type="EMBL" id="KKY13381.1"/>
    </source>
</evidence>
<organism evidence="8 9">
    <name type="scientific">Diplodia seriata</name>
    <dbReference type="NCBI Taxonomy" id="420778"/>
    <lineage>
        <taxon>Eukaryota</taxon>
        <taxon>Fungi</taxon>
        <taxon>Dikarya</taxon>
        <taxon>Ascomycota</taxon>
        <taxon>Pezizomycotina</taxon>
        <taxon>Dothideomycetes</taxon>
        <taxon>Dothideomycetes incertae sedis</taxon>
        <taxon>Botryosphaeriales</taxon>
        <taxon>Botryosphaeriaceae</taxon>
        <taxon>Diplodia</taxon>
    </lineage>
</organism>
<dbReference type="Gene3D" id="3.40.309.10">
    <property type="entry name" value="Aldehyde Dehydrogenase, Chain A, domain 2"/>
    <property type="match status" value="2"/>
</dbReference>
<dbReference type="Pfam" id="PF00171">
    <property type="entry name" value="Aldedh"/>
    <property type="match status" value="1"/>
</dbReference>
<feature type="active site" evidence="5">
    <location>
        <position position="125"/>
    </location>
</feature>
<dbReference type="InterPro" id="IPR016163">
    <property type="entry name" value="Ald_DH_C"/>
</dbReference>
<dbReference type="InterPro" id="IPR016161">
    <property type="entry name" value="Ald_DH/histidinol_DH"/>
</dbReference>
<dbReference type="Proteomes" id="UP000034182">
    <property type="component" value="Unassembled WGS sequence"/>
</dbReference>
<evidence type="ECO:0000256" key="6">
    <source>
        <dbReference type="RuleBase" id="RU003345"/>
    </source>
</evidence>
<evidence type="ECO:0000256" key="1">
    <source>
        <dbReference type="ARBA" id="ARBA00009986"/>
    </source>
</evidence>
<evidence type="ECO:0000313" key="9">
    <source>
        <dbReference type="Proteomes" id="UP000034182"/>
    </source>
</evidence>
<reference evidence="8 9" key="1">
    <citation type="submission" date="2015-03" db="EMBL/GenBank/DDBJ databases">
        <authorList>
            <person name="Morales-Cruz A."/>
            <person name="Amrine K.C."/>
            <person name="Cantu D."/>
        </authorList>
    </citation>
    <scope>NUCLEOTIDE SEQUENCE [LARGE SCALE GENOMIC DNA]</scope>
    <source>
        <strain evidence="8">DS831</strain>
    </source>
</reference>
<keyword evidence="2 6" id="KW-0560">Oxidoreductase</keyword>
<dbReference type="Gene3D" id="3.40.605.10">
    <property type="entry name" value="Aldehyde Dehydrogenase, Chain A, domain 1"/>
    <property type="match status" value="1"/>
</dbReference>
<dbReference type="InterPro" id="IPR029510">
    <property type="entry name" value="Ald_DH_CS_GLU"/>
</dbReference>
<name>A0A0G2DT10_9PEZI</name>
<dbReference type="PROSITE" id="PS00687">
    <property type="entry name" value="ALDEHYDE_DEHYDR_GLU"/>
    <property type="match status" value="1"/>
</dbReference>
<feature type="domain" description="Aldehyde dehydrogenase" evidence="7">
    <location>
        <begin position="24"/>
        <end position="185"/>
    </location>
</feature>
<dbReference type="EC" id="1.2.1.3" evidence="3"/>
<comment type="caution">
    <text evidence="8">The sequence shown here is derived from an EMBL/GenBank/DDBJ whole genome shotgun (WGS) entry which is preliminary data.</text>
</comment>
<dbReference type="SUPFAM" id="SSF53720">
    <property type="entry name" value="ALDH-like"/>
    <property type="match status" value="1"/>
</dbReference>
<evidence type="ECO:0000256" key="4">
    <source>
        <dbReference type="ARBA" id="ARBA00049194"/>
    </source>
</evidence>
<evidence type="ECO:0000259" key="7">
    <source>
        <dbReference type="Pfam" id="PF00171"/>
    </source>
</evidence>
<dbReference type="EMBL" id="LAQI01000321">
    <property type="protein sequence ID" value="KKY13381.1"/>
    <property type="molecule type" value="Genomic_DNA"/>
</dbReference>
<accession>A0A0G2DT10</accession>
<dbReference type="PROSITE" id="PS00070">
    <property type="entry name" value="ALDEHYDE_DEHYDR_CYS"/>
    <property type="match status" value="1"/>
</dbReference>
<comment type="similarity">
    <text evidence="1 6">Belongs to the aldehyde dehydrogenase family.</text>
</comment>